<protein>
    <recommendedName>
        <fullName evidence="7">Mif2/CENP-C cupin domain-containing protein</fullName>
    </recommendedName>
</protein>
<feature type="compositionally biased region" description="Polar residues" evidence="4">
    <location>
        <begin position="95"/>
        <end position="121"/>
    </location>
</feature>
<dbReference type="RefSeq" id="XP_001311235.1">
    <property type="nucleotide sequence ID" value="XM_001311234.1"/>
</dbReference>
<dbReference type="GO" id="GO:0000776">
    <property type="term" value="C:kinetochore"/>
    <property type="evidence" value="ECO:0007669"/>
    <property type="project" value="InterPro"/>
</dbReference>
<dbReference type="PANTHER" id="PTHR16684">
    <property type="entry name" value="CENTROMERE PROTEIN C"/>
    <property type="match status" value="1"/>
</dbReference>
<reference evidence="5" key="2">
    <citation type="journal article" date="2007" name="Science">
        <title>Draft genome sequence of the sexually transmitted pathogen Trichomonas vaginalis.</title>
        <authorList>
            <person name="Carlton J.M."/>
            <person name="Hirt R.P."/>
            <person name="Silva J.C."/>
            <person name="Delcher A.L."/>
            <person name="Schatz M."/>
            <person name="Zhao Q."/>
            <person name="Wortman J.R."/>
            <person name="Bidwell S.L."/>
            <person name="Alsmark U.C.M."/>
            <person name="Besteiro S."/>
            <person name="Sicheritz-Ponten T."/>
            <person name="Noel C.J."/>
            <person name="Dacks J.B."/>
            <person name="Foster P.G."/>
            <person name="Simillion C."/>
            <person name="Van de Peer Y."/>
            <person name="Miranda-Saavedra D."/>
            <person name="Barton G.J."/>
            <person name="Westrop G.D."/>
            <person name="Mueller S."/>
            <person name="Dessi D."/>
            <person name="Fiori P.L."/>
            <person name="Ren Q."/>
            <person name="Paulsen I."/>
            <person name="Zhang H."/>
            <person name="Bastida-Corcuera F.D."/>
            <person name="Simoes-Barbosa A."/>
            <person name="Brown M.T."/>
            <person name="Hayes R.D."/>
            <person name="Mukherjee M."/>
            <person name="Okumura C.Y."/>
            <person name="Schneider R."/>
            <person name="Smith A.J."/>
            <person name="Vanacova S."/>
            <person name="Villalvazo M."/>
            <person name="Haas B.J."/>
            <person name="Pertea M."/>
            <person name="Feldblyum T.V."/>
            <person name="Utterback T.R."/>
            <person name="Shu C.L."/>
            <person name="Osoegawa K."/>
            <person name="de Jong P.J."/>
            <person name="Hrdy I."/>
            <person name="Horvathova L."/>
            <person name="Zubacova Z."/>
            <person name="Dolezal P."/>
            <person name="Malik S.B."/>
            <person name="Logsdon J.M. Jr."/>
            <person name="Henze K."/>
            <person name="Gupta A."/>
            <person name="Wang C.C."/>
            <person name="Dunne R.L."/>
            <person name="Upcroft J.A."/>
            <person name="Upcroft P."/>
            <person name="White O."/>
            <person name="Salzberg S.L."/>
            <person name="Tang P."/>
            <person name="Chiu C.-H."/>
            <person name="Lee Y.-S."/>
            <person name="Embley T.M."/>
            <person name="Coombs G.H."/>
            <person name="Mottram J.C."/>
            <person name="Tachezy J."/>
            <person name="Fraser-Liggett C.M."/>
            <person name="Johnson P.J."/>
        </authorList>
    </citation>
    <scope>NUCLEOTIDE SEQUENCE [LARGE SCALE GENOMIC DNA]</scope>
    <source>
        <strain evidence="5">G3</strain>
    </source>
</reference>
<organism evidence="5 6">
    <name type="scientific">Trichomonas vaginalis (strain ATCC PRA-98 / G3)</name>
    <dbReference type="NCBI Taxonomy" id="412133"/>
    <lineage>
        <taxon>Eukaryota</taxon>
        <taxon>Metamonada</taxon>
        <taxon>Parabasalia</taxon>
        <taxon>Trichomonadida</taxon>
        <taxon>Trichomonadidae</taxon>
        <taxon>Trichomonas</taxon>
    </lineage>
</organism>
<evidence type="ECO:0000313" key="5">
    <source>
        <dbReference type="EMBL" id="EAX98305.1"/>
    </source>
</evidence>
<comment type="similarity">
    <text evidence="2">Belongs to the CENP-C/MIF2 family.</text>
</comment>
<evidence type="ECO:0000256" key="2">
    <source>
        <dbReference type="ARBA" id="ARBA00010291"/>
    </source>
</evidence>
<dbReference type="VEuPathDB" id="TrichDB:TVAGG3_0506450"/>
<dbReference type="GO" id="GO:0005634">
    <property type="term" value="C:nucleus"/>
    <property type="evidence" value="ECO:0007669"/>
    <property type="project" value="UniProtKB-SubCell"/>
</dbReference>
<name>A2F9X7_TRIV3</name>
<dbReference type="GO" id="GO:0019237">
    <property type="term" value="F:centromeric DNA binding"/>
    <property type="evidence" value="ECO:0007669"/>
    <property type="project" value="InterPro"/>
</dbReference>
<proteinExistence type="inferred from homology"/>
<dbReference type="PANTHER" id="PTHR16684:SF11">
    <property type="entry name" value="CENTROMERE PROTEIN C"/>
    <property type="match status" value="1"/>
</dbReference>
<dbReference type="InterPro" id="IPR028386">
    <property type="entry name" value="CENP-C/Mif2/cnp3"/>
</dbReference>
<evidence type="ECO:0000256" key="3">
    <source>
        <dbReference type="ARBA" id="ARBA00023242"/>
    </source>
</evidence>
<dbReference type="KEGG" id="tva:4756102"/>
<comment type="subcellular location">
    <subcellularLocation>
        <location evidence="1">Nucleus</location>
    </subcellularLocation>
</comment>
<evidence type="ECO:0000256" key="4">
    <source>
        <dbReference type="SAM" id="MobiDB-lite"/>
    </source>
</evidence>
<sequence>MDSSSDSGGWDPSGVVSNFTNSPKASESSTKKAGFDDINDFWQKNSPKQAPIFSWEQPAEIPKRTVGEKVNKPKTSLSDSKIKNNITESPELKKTTSNTQNKPISAQAVPYQTITISSTSKFESDDEITGFGPSSSDVEEPVLLPHHNETVIENEKQKIPEKPKITKPKEPPKPKEPKISGDSTKKRTKKSKEQNPEDNTKTSKSTTKKTKGKKEEAAETTENPTKPKKPKNSNKIKKERSPSSLEKQKSEVKPKKVKEETSESQKPAKTKKSQIPKYDFSVISSDDDIQIIIPEIDDSKQENEDLPMALRRSKRIRVKPLRHWMGEHVKYGVGEGNLRYVAGIQNYSTMASRVTTPMRSQEKKTVNHDEDVKTKKAKVDIVSGPYKEEEITIPADDSMDFTPETFGRHVVHLDGSGVMNLNGRQYRLEEHSDFYIPPNQECHIESRLSSPLTLLVINYK</sequence>
<reference evidence="5" key="1">
    <citation type="submission" date="2006-10" db="EMBL/GenBank/DDBJ databases">
        <authorList>
            <person name="Amadeo P."/>
            <person name="Zhao Q."/>
            <person name="Wortman J."/>
            <person name="Fraser-Liggett C."/>
            <person name="Carlton J."/>
        </authorList>
    </citation>
    <scope>NUCLEOTIDE SEQUENCE</scope>
    <source>
        <strain evidence="5">G3</strain>
    </source>
</reference>
<keyword evidence="3" id="KW-0539">Nucleus</keyword>
<dbReference type="OrthoDB" id="1939643at2759"/>
<keyword evidence="6" id="KW-1185">Reference proteome</keyword>
<feature type="compositionally biased region" description="Basic residues" evidence="4">
    <location>
        <begin position="226"/>
        <end position="238"/>
    </location>
</feature>
<feature type="compositionally biased region" description="Basic and acidic residues" evidence="4">
    <location>
        <begin position="246"/>
        <end position="263"/>
    </location>
</feature>
<dbReference type="SMR" id="A2F9X7"/>
<dbReference type="EMBL" id="DS113681">
    <property type="protein sequence ID" value="EAX98305.1"/>
    <property type="molecule type" value="Genomic_DNA"/>
</dbReference>
<feature type="compositionally biased region" description="Polar residues" evidence="4">
    <location>
        <begin position="18"/>
        <end position="28"/>
    </location>
</feature>
<dbReference type="GO" id="GO:0051382">
    <property type="term" value="P:kinetochore assembly"/>
    <property type="evidence" value="ECO:0007669"/>
    <property type="project" value="InterPro"/>
</dbReference>
<feature type="compositionally biased region" description="Polar residues" evidence="4">
    <location>
        <begin position="73"/>
        <end position="88"/>
    </location>
</feature>
<accession>A2F9X7</accession>
<feature type="compositionally biased region" description="Low complexity" evidence="4">
    <location>
        <begin position="1"/>
        <end position="17"/>
    </location>
</feature>
<dbReference type="VEuPathDB" id="TrichDB:TVAG_018410"/>
<feature type="region of interest" description="Disordered" evidence="4">
    <location>
        <begin position="1"/>
        <end position="279"/>
    </location>
</feature>
<dbReference type="Proteomes" id="UP000001542">
    <property type="component" value="Unassembled WGS sequence"/>
</dbReference>
<gene>
    <name evidence="5" type="ORF">TVAG_018410</name>
</gene>
<evidence type="ECO:0000313" key="6">
    <source>
        <dbReference type="Proteomes" id="UP000001542"/>
    </source>
</evidence>
<evidence type="ECO:0008006" key="7">
    <source>
        <dbReference type="Google" id="ProtNLM"/>
    </source>
</evidence>
<feature type="compositionally biased region" description="Basic and acidic residues" evidence="4">
    <location>
        <begin position="146"/>
        <end position="201"/>
    </location>
</feature>
<dbReference type="InParanoid" id="A2F9X7"/>
<dbReference type="AlphaFoldDB" id="A2F9X7"/>
<feature type="compositionally biased region" description="Basic and acidic residues" evidence="4">
    <location>
        <begin position="61"/>
        <end position="71"/>
    </location>
</feature>
<evidence type="ECO:0000256" key="1">
    <source>
        <dbReference type="ARBA" id="ARBA00004123"/>
    </source>
</evidence>